<protein>
    <submittedName>
        <fullName evidence="1">Uncharacterized protein</fullName>
    </submittedName>
</protein>
<organism evidence="1 2">
    <name type="scientific">Alectoria fallacina</name>
    <dbReference type="NCBI Taxonomy" id="1903189"/>
    <lineage>
        <taxon>Eukaryota</taxon>
        <taxon>Fungi</taxon>
        <taxon>Dikarya</taxon>
        <taxon>Ascomycota</taxon>
        <taxon>Pezizomycotina</taxon>
        <taxon>Lecanoromycetes</taxon>
        <taxon>OSLEUM clade</taxon>
        <taxon>Lecanoromycetidae</taxon>
        <taxon>Lecanorales</taxon>
        <taxon>Lecanorineae</taxon>
        <taxon>Parmeliaceae</taxon>
        <taxon>Alectoria</taxon>
    </lineage>
</organism>
<accession>A0A8H3FXS5</accession>
<dbReference type="OrthoDB" id="5365129at2759"/>
<keyword evidence="2" id="KW-1185">Reference proteome</keyword>
<name>A0A8H3FXS5_9LECA</name>
<dbReference type="Proteomes" id="UP000664203">
    <property type="component" value="Unassembled WGS sequence"/>
</dbReference>
<gene>
    <name evidence="1" type="ORF">ALECFALPRED_005452</name>
</gene>
<evidence type="ECO:0000313" key="1">
    <source>
        <dbReference type="EMBL" id="CAF9932967.1"/>
    </source>
</evidence>
<proteinExistence type="predicted"/>
<sequence>MANPVGRAILTVLGLFGSTVGFTGFLPNEFPNKEIDMVDRQRQAQDSMVRVVVALNGVEGLREADGPIPAVVAFDENKKYIGASDWSRGFGHIGSGEYANIWVSQKKGPGRQATYLHCLSFSILGRCDKVKHNEAAAMQIHMEAFTNFTADYNTDPSFYCRQPAMLFRWKFSYKLEHHDYELDGLPDSGRVRFWYAKDGDSMPRKKRSQPTRRSSKFEGRLITSIFATMRWWASRGRVL</sequence>
<dbReference type="AlphaFoldDB" id="A0A8H3FXS5"/>
<dbReference type="EMBL" id="CAJPDR010000341">
    <property type="protein sequence ID" value="CAF9932967.1"/>
    <property type="molecule type" value="Genomic_DNA"/>
</dbReference>
<comment type="caution">
    <text evidence="1">The sequence shown here is derived from an EMBL/GenBank/DDBJ whole genome shotgun (WGS) entry which is preliminary data.</text>
</comment>
<reference evidence="1" key="1">
    <citation type="submission" date="2021-03" db="EMBL/GenBank/DDBJ databases">
        <authorList>
            <person name="Tagirdzhanova G."/>
        </authorList>
    </citation>
    <scope>NUCLEOTIDE SEQUENCE</scope>
</reference>
<evidence type="ECO:0000313" key="2">
    <source>
        <dbReference type="Proteomes" id="UP000664203"/>
    </source>
</evidence>